<dbReference type="Pfam" id="PF02607">
    <property type="entry name" value="B12-binding_2"/>
    <property type="match status" value="1"/>
</dbReference>
<evidence type="ECO:0000256" key="2">
    <source>
        <dbReference type="ARBA" id="ARBA00023285"/>
    </source>
</evidence>
<dbReference type="Gene3D" id="3.40.50.280">
    <property type="entry name" value="Cobalamin-binding domain"/>
    <property type="match status" value="1"/>
</dbReference>
<keyword evidence="2" id="KW-0170">Cobalt</keyword>
<sequence>MFGHSACDRGGGHVADNLEDRVEKVWTAALAGDDHGAADVALAALDDGLPPEDLLLGVLAPVQSRVGDAWAANGVTVAQEHIVTAVSERVLAAVSRHPAARARHTEDKGRATVACVDGEWHAFPARLLAELLRLHGWRVDYLGPHVPTPYLPMHVNGTDADVVALSASMPSRLPAAHAAIAACQETGKPVLAGGAAFGADGRYAHLLGADGWAADGLGAVEHLAGGPLRRRTRPGEAGGHRPPPAGEEFDRISGMAQDVVSSVMWKLGERLPAMAGYSRQQLDHTTKDIGYIVEFLTIALYVRDPELFSRFLLWMAGILTARGVPESTLFPALDLLAGQLKDFPHALATVEHGVEVLGREEGKDRPRHPF</sequence>
<proteinExistence type="predicted"/>
<evidence type="ECO:0000256" key="1">
    <source>
        <dbReference type="ARBA" id="ARBA00022723"/>
    </source>
</evidence>
<dbReference type="Proteomes" id="UP000306628">
    <property type="component" value="Unassembled WGS sequence"/>
</dbReference>
<evidence type="ECO:0000313" key="5">
    <source>
        <dbReference type="Proteomes" id="UP000306628"/>
    </source>
</evidence>
<dbReference type="GO" id="GO:0005829">
    <property type="term" value="C:cytosol"/>
    <property type="evidence" value="ECO:0007669"/>
    <property type="project" value="TreeGrafter"/>
</dbReference>
<dbReference type="InterPro" id="IPR036724">
    <property type="entry name" value="Cobalamin-bd_sf"/>
</dbReference>
<dbReference type="InterPro" id="IPR006158">
    <property type="entry name" value="Cobalamin-bd"/>
</dbReference>
<dbReference type="InterPro" id="IPR036594">
    <property type="entry name" value="Meth_synthase_dom"/>
</dbReference>
<dbReference type="Pfam" id="PF02310">
    <property type="entry name" value="B12-binding"/>
    <property type="match status" value="1"/>
</dbReference>
<dbReference type="GO" id="GO:0008705">
    <property type="term" value="F:methionine synthase activity"/>
    <property type="evidence" value="ECO:0007669"/>
    <property type="project" value="TreeGrafter"/>
</dbReference>
<evidence type="ECO:0000313" key="4">
    <source>
        <dbReference type="EMBL" id="TMR29335.1"/>
    </source>
</evidence>
<feature type="domain" description="B12-binding" evidence="3">
    <location>
        <begin position="108"/>
        <end position="234"/>
    </location>
</feature>
<dbReference type="GO" id="GO:0031419">
    <property type="term" value="F:cobalamin binding"/>
    <property type="evidence" value="ECO:0007669"/>
    <property type="project" value="InterPro"/>
</dbReference>
<reference evidence="4 5" key="1">
    <citation type="submission" date="2019-05" db="EMBL/GenBank/DDBJ databases">
        <title>Draft genome sequence of Nonomuraea zeae DSM 100528.</title>
        <authorList>
            <person name="Saricaoglu S."/>
            <person name="Isik K."/>
        </authorList>
    </citation>
    <scope>NUCLEOTIDE SEQUENCE [LARGE SCALE GENOMIC DNA]</scope>
    <source>
        <strain evidence="4 5">DSM 100528</strain>
    </source>
</reference>
<accession>A0A5S4G8I9</accession>
<dbReference type="InterPro" id="IPR003759">
    <property type="entry name" value="Cbl-bd_cap"/>
</dbReference>
<dbReference type="EMBL" id="VCKX01000122">
    <property type="protein sequence ID" value="TMR29335.1"/>
    <property type="molecule type" value="Genomic_DNA"/>
</dbReference>
<dbReference type="PANTHER" id="PTHR45833:SF1">
    <property type="entry name" value="METHIONINE SYNTHASE"/>
    <property type="match status" value="1"/>
</dbReference>
<evidence type="ECO:0000259" key="3">
    <source>
        <dbReference type="PROSITE" id="PS51332"/>
    </source>
</evidence>
<dbReference type="GO" id="GO:0046653">
    <property type="term" value="P:tetrahydrofolate metabolic process"/>
    <property type="evidence" value="ECO:0007669"/>
    <property type="project" value="TreeGrafter"/>
</dbReference>
<dbReference type="GO" id="GO:0046872">
    <property type="term" value="F:metal ion binding"/>
    <property type="evidence" value="ECO:0007669"/>
    <property type="project" value="UniProtKB-KW"/>
</dbReference>
<keyword evidence="1" id="KW-0479">Metal-binding</keyword>
<dbReference type="PANTHER" id="PTHR45833">
    <property type="entry name" value="METHIONINE SYNTHASE"/>
    <property type="match status" value="1"/>
</dbReference>
<comment type="caution">
    <text evidence="4">The sequence shown here is derived from an EMBL/GenBank/DDBJ whole genome shotgun (WGS) entry which is preliminary data.</text>
</comment>
<dbReference type="PROSITE" id="PS51332">
    <property type="entry name" value="B12_BINDING"/>
    <property type="match status" value="1"/>
</dbReference>
<dbReference type="SUPFAM" id="SSF52242">
    <property type="entry name" value="Cobalamin (vitamin B12)-binding domain"/>
    <property type="match status" value="1"/>
</dbReference>
<dbReference type="Gene3D" id="1.10.1240.10">
    <property type="entry name" value="Methionine synthase domain"/>
    <property type="match status" value="1"/>
</dbReference>
<keyword evidence="5" id="KW-1185">Reference proteome</keyword>
<dbReference type="InterPro" id="IPR050554">
    <property type="entry name" value="Met_Synthase/Corrinoid"/>
</dbReference>
<organism evidence="4 5">
    <name type="scientific">Nonomuraea zeae</name>
    <dbReference type="NCBI Taxonomy" id="1642303"/>
    <lineage>
        <taxon>Bacteria</taxon>
        <taxon>Bacillati</taxon>
        <taxon>Actinomycetota</taxon>
        <taxon>Actinomycetes</taxon>
        <taxon>Streptosporangiales</taxon>
        <taxon>Streptosporangiaceae</taxon>
        <taxon>Nonomuraea</taxon>
    </lineage>
</organism>
<protein>
    <submittedName>
        <fullName evidence="4">Cobalamin-binding protein</fullName>
    </submittedName>
</protein>
<dbReference type="GO" id="GO:0050667">
    <property type="term" value="P:homocysteine metabolic process"/>
    <property type="evidence" value="ECO:0007669"/>
    <property type="project" value="TreeGrafter"/>
</dbReference>
<gene>
    <name evidence="4" type="ORF">ETD85_32670</name>
</gene>
<dbReference type="OrthoDB" id="3782345at2"/>
<dbReference type="AlphaFoldDB" id="A0A5S4G8I9"/>
<name>A0A5S4G8I9_9ACTN</name>